<dbReference type="SUPFAM" id="SSF55785">
    <property type="entry name" value="PYP-like sensor domain (PAS domain)"/>
    <property type="match status" value="3"/>
</dbReference>
<organism evidence="11 12">
    <name type="scientific">Candidatus Dehalogenimonas loeffleri</name>
    <dbReference type="NCBI Taxonomy" id="3127115"/>
    <lineage>
        <taxon>Bacteria</taxon>
        <taxon>Bacillati</taxon>
        <taxon>Chloroflexota</taxon>
        <taxon>Dehalococcoidia</taxon>
        <taxon>Dehalococcoidales</taxon>
        <taxon>Dehalococcoidaceae</taxon>
        <taxon>Dehalogenimonas</taxon>
    </lineage>
</organism>
<evidence type="ECO:0000256" key="4">
    <source>
        <dbReference type="ARBA" id="ARBA00022679"/>
    </source>
</evidence>
<dbReference type="Gene3D" id="3.30.565.10">
    <property type="entry name" value="Histidine kinase-like ATPase, C-terminal domain"/>
    <property type="match status" value="1"/>
</dbReference>
<dbReference type="SMART" id="SM00388">
    <property type="entry name" value="HisKA"/>
    <property type="match status" value="1"/>
</dbReference>
<dbReference type="Pfam" id="PF08448">
    <property type="entry name" value="PAS_4"/>
    <property type="match status" value="1"/>
</dbReference>
<feature type="region of interest" description="Disordered" evidence="8">
    <location>
        <begin position="1"/>
        <end position="20"/>
    </location>
</feature>
<evidence type="ECO:0000256" key="7">
    <source>
        <dbReference type="ARBA" id="ARBA00023136"/>
    </source>
</evidence>
<dbReference type="PROSITE" id="PS50109">
    <property type="entry name" value="HIS_KIN"/>
    <property type="match status" value="1"/>
</dbReference>
<comment type="catalytic activity">
    <reaction evidence="1">
        <text>ATP + protein L-histidine = ADP + protein N-phospho-L-histidine.</text>
        <dbReference type="EC" id="2.7.13.3"/>
    </reaction>
</comment>
<keyword evidence="12" id="KW-1185">Reference proteome</keyword>
<dbReference type="InterPro" id="IPR004358">
    <property type="entry name" value="Sig_transdc_His_kin-like_C"/>
</dbReference>
<evidence type="ECO:0000313" key="12">
    <source>
        <dbReference type="Proteomes" id="UP001375370"/>
    </source>
</evidence>
<dbReference type="InterPro" id="IPR013656">
    <property type="entry name" value="PAS_4"/>
</dbReference>
<dbReference type="Pfam" id="PF02518">
    <property type="entry name" value="HATPase_c"/>
    <property type="match status" value="1"/>
</dbReference>
<dbReference type="SUPFAM" id="SSF55874">
    <property type="entry name" value="ATPase domain of HSP90 chaperone/DNA topoisomerase II/histidine kinase"/>
    <property type="match status" value="1"/>
</dbReference>
<dbReference type="SMART" id="SM00091">
    <property type="entry name" value="PAS"/>
    <property type="match status" value="3"/>
</dbReference>
<dbReference type="EMBL" id="CP146612">
    <property type="protein sequence ID" value="WWX25440.1"/>
    <property type="molecule type" value="Genomic_DNA"/>
</dbReference>
<proteinExistence type="predicted"/>
<feature type="domain" description="PAS" evidence="10">
    <location>
        <begin position="159"/>
        <end position="188"/>
    </location>
</feature>
<dbReference type="PANTHER" id="PTHR42878">
    <property type="entry name" value="TWO-COMPONENT HISTIDINE KINASE"/>
    <property type="match status" value="1"/>
</dbReference>
<evidence type="ECO:0000256" key="5">
    <source>
        <dbReference type="ARBA" id="ARBA00022777"/>
    </source>
</evidence>
<dbReference type="InterPro" id="IPR036890">
    <property type="entry name" value="HATPase_C_sf"/>
</dbReference>
<dbReference type="SUPFAM" id="SSF47384">
    <property type="entry name" value="Homodimeric domain of signal transducing histidine kinase"/>
    <property type="match status" value="1"/>
</dbReference>
<dbReference type="EC" id="2.7.13.3" evidence="2"/>
<protein>
    <recommendedName>
        <fullName evidence="2">histidine kinase</fullName>
        <ecNumber evidence="2">2.7.13.3</ecNumber>
    </recommendedName>
</protein>
<dbReference type="InterPro" id="IPR050351">
    <property type="entry name" value="BphY/WalK/GraS-like"/>
</dbReference>
<dbReference type="InterPro" id="IPR000014">
    <property type="entry name" value="PAS"/>
</dbReference>
<dbReference type="PROSITE" id="PS50112">
    <property type="entry name" value="PAS"/>
    <property type="match status" value="2"/>
</dbReference>
<dbReference type="InterPro" id="IPR001610">
    <property type="entry name" value="PAC"/>
</dbReference>
<dbReference type="InterPro" id="IPR005467">
    <property type="entry name" value="His_kinase_dom"/>
</dbReference>
<dbReference type="InterPro" id="IPR036097">
    <property type="entry name" value="HisK_dim/P_sf"/>
</dbReference>
<evidence type="ECO:0000256" key="2">
    <source>
        <dbReference type="ARBA" id="ARBA00012438"/>
    </source>
</evidence>
<evidence type="ECO:0000256" key="6">
    <source>
        <dbReference type="ARBA" id="ARBA00023012"/>
    </source>
</evidence>
<keyword evidence="7" id="KW-0472">Membrane</keyword>
<dbReference type="SMART" id="SM00387">
    <property type="entry name" value="HATPase_c"/>
    <property type="match status" value="1"/>
</dbReference>
<keyword evidence="5" id="KW-0418">Kinase</keyword>
<evidence type="ECO:0000256" key="1">
    <source>
        <dbReference type="ARBA" id="ARBA00000085"/>
    </source>
</evidence>
<sequence length="647" mass="71530">MGDELHRVHDEPVKPPDGTGAVTIGDALAGEIHQLFQLMPWGVVLIDYPDGRILAVNAAMSALSGLGAVDTLPQNITDLIPDFQIATDTKPFQTAHADQEYEIIKSDGIRIPVEVGSRMVQVGGQTRAAVFVRDITRRRQTSEALYISRFFLDKSGGLIFWVDQSGKIVYANEGAVKLLGYSMDELLNMTIHQVDTNFSPGLWPMMWEHFKKVQTAVLESLFRTRDGRMFPVEISGSYVKYGEKEYNFVFAWDVTRRKEAECALKESQQQLSAFITSATDAFYLYDGALKLVEFNAAALTQLGMPREQALGRHLFELGNRIGVAEHADEYQGVLAGGRSISYAVAATDPKKGGLFFEVKVFQVNDGLGIIVTDVTDRKLMEQELILHQTRLEQLVEERTAALAQVNTQLTEQIEQRRLFTHALVHDLKTPLTPLLGASEALANGLKEDPWRKLAKNVRMGALNLNQTVGQLFDLEKGQMGLLELNCSSVDAARLISETAEYARQEAVANEQIFTVTVPDGLGRVWADPTRLGQVLMNLLNNAFKYTPRGGKIELAADIDGEFLSVRVQDDGLGIAADEQEDVFLPYRRLKKSGSRHGGLGLGLALAQRLVDLHGGTISLESREGVGSTFTVRIPVTKRENLNKEATE</sequence>
<dbReference type="NCBIfam" id="TIGR00229">
    <property type="entry name" value="sensory_box"/>
    <property type="match status" value="3"/>
</dbReference>
<dbReference type="CDD" id="cd00082">
    <property type="entry name" value="HisKA"/>
    <property type="match status" value="1"/>
</dbReference>
<feature type="domain" description="PAS" evidence="10">
    <location>
        <begin position="267"/>
        <end position="317"/>
    </location>
</feature>
<dbReference type="CDD" id="cd00130">
    <property type="entry name" value="PAS"/>
    <property type="match status" value="2"/>
</dbReference>
<dbReference type="Gene3D" id="1.10.287.130">
    <property type="match status" value="1"/>
</dbReference>
<keyword evidence="3" id="KW-0597">Phosphoprotein</keyword>
<dbReference type="InterPro" id="IPR003594">
    <property type="entry name" value="HATPase_dom"/>
</dbReference>
<dbReference type="Proteomes" id="UP001375370">
    <property type="component" value="Chromosome"/>
</dbReference>
<evidence type="ECO:0000313" key="11">
    <source>
        <dbReference type="EMBL" id="WWX25440.1"/>
    </source>
</evidence>
<keyword evidence="4" id="KW-0808">Transferase</keyword>
<dbReference type="SMART" id="SM00086">
    <property type="entry name" value="PAC"/>
    <property type="match status" value="2"/>
</dbReference>
<dbReference type="RefSeq" id="WP_338737585.1">
    <property type="nucleotide sequence ID" value="NZ_CP146612.1"/>
</dbReference>
<name>A0ABZ2JAN5_9CHLR</name>
<feature type="domain" description="Histidine kinase" evidence="9">
    <location>
        <begin position="422"/>
        <end position="637"/>
    </location>
</feature>
<dbReference type="Pfam" id="PF00512">
    <property type="entry name" value="HisKA"/>
    <property type="match status" value="1"/>
</dbReference>
<gene>
    <name evidence="11" type="ORF">V8247_00285</name>
</gene>
<reference evidence="11 12" key="1">
    <citation type="submission" date="2024-03" db="EMBL/GenBank/DDBJ databases">
        <title>A Dehalogenimonas Isolated from Estuarine Sediments Dihaloeliminates Chlorinated Alkanes.</title>
        <authorList>
            <person name="Yang Y."/>
            <person name="Wang H."/>
        </authorList>
    </citation>
    <scope>NUCLEOTIDE SEQUENCE [LARGE SCALE GENOMIC DNA]</scope>
    <source>
        <strain evidence="11 12">W</strain>
    </source>
</reference>
<dbReference type="Gene3D" id="3.30.450.20">
    <property type="entry name" value="PAS domain"/>
    <property type="match status" value="3"/>
</dbReference>
<dbReference type="InterPro" id="IPR035965">
    <property type="entry name" value="PAS-like_dom_sf"/>
</dbReference>
<accession>A0ABZ2JAN5</accession>
<evidence type="ECO:0000256" key="3">
    <source>
        <dbReference type="ARBA" id="ARBA00022553"/>
    </source>
</evidence>
<dbReference type="InterPro" id="IPR003661">
    <property type="entry name" value="HisK_dim/P_dom"/>
</dbReference>
<feature type="compositionally biased region" description="Basic and acidic residues" evidence="8">
    <location>
        <begin position="1"/>
        <end position="14"/>
    </location>
</feature>
<dbReference type="PRINTS" id="PR00344">
    <property type="entry name" value="BCTRLSENSOR"/>
</dbReference>
<evidence type="ECO:0000259" key="10">
    <source>
        <dbReference type="PROSITE" id="PS50112"/>
    </source>
</evidence>
<evidence type="ECO:0000256" key="8">
    <source>
        <dbReference type="SAM" id="MobiDB-lite"/>
    </source>
</evidence>
<keyword evidence="6" id="KW-0902">Two-component regulatory system</keyword>
<dbReference type="PANTHER" id="PTHR42878:SF13">
    <property type="entry name" value="HISTIDINE KINASE"/>
    <property type="match status" value="1"/>
</dbReference>
<dbReference type="Pfam" id="PF13426">
    <property type="entry name" value="PAS_9"/>
    <property type="match status" value="2"/>
</dbReference>
<evidence type="ECO:0000259" key="9">
    <source>
        <dbReference type="PROSITE" id="PS50109"/>
    </source>
</evidence>